<feature type="region of interest" description="Disordered" evidence="1">
    <location>
        <begin position="176"/>
        <end position="200"/>
    </location>
</feature>
<evidence type="ECO:0000313" key="2">
    <source>
        <dbReference type="EMBL" id="HIX20433.1"/>
    </source>
</evidence>
<reference evidence="2" key="2">
    <citation type="submission" date="2021-04" db="EMBL/GenBank/DDBJ databases">
        <authorList>
            <person name="Gilroy R."/>
        </authorList>
    </citation>
    <scope>NUCLEOTIDE SEQUENCE</scope>
    <source>
        <strain evidence="2">14975</strain>
    </source>
</reference>
<proteinExistence type="predicted"/>
<evidence type="ECO:0000313" key="3">
    <source>
        <dbReference type="Proteomes" id="UP000823964"/>
    </source>
</evidence>
<dbReference type="PROSITE" id="PS51257">
    <property type="entry name" value="PROKAR_LIPOPROTEIN"/>
    <property type="match status" value="1"/>
</dbReference>
<dbReference type="AlphaFoldDB" id="A0A9D1VC24"/>
<reference evidence="2" key="1">
    <citation type="journal article" date="2021" name="PeerJ">
        <title>Extensive microbial diversity within the chicken gut microbiome revealed by metagenomics and culture.</title>
        <authorList>
            <person name="Gilroy R."/>
            <person name="Ravi A."/>
            <person name="Getino M."/>
            <person name="Pursley I."/>
            <person name="Horton D.L."/>
            <person name="Alikhan N.F."/>
            <person name="Baker D."/>
            <person name="Gharbi K."/>
            <person name="Hall N."/>
            <person name="Watson M."/>
            <person name="Adriaenssens E.M."/>
            <person name="Foster-Nyarko E."/>
            <person name="Jarju S."/>
            <person name="Secka A."/>
            <person name="Antonio M."/>
            <person name="Oren A."/>
            <person name="Chaudhuri R.R."/>
            <person name="La Ragione R."/>
            <person name="Hildebrand F."/>
            <person name="Pallen M.J."/>
        </authorList>
    </citation>
    <scope>NUCLEOTIDE SEQUENCE</scope>
    <source>
        <strain evidence="2">14975</strain>
    </source>
</reference>
<protein>
    <submittedName>
        <fullName evidence="2">Uncharacterized protein</fullName>
    </submittedName>
</protein>
<organism evidence="2 3">
    <name type="scientific">Candidatus Akkermansia intestinigallinarum</name>
    <dbReference type="NCBI Taxonomy" id="2838431"/>
    <lineage>
        <taxon>Bacteria</taxon>
        <taxon>Pseudomonadati</taxon>
        <taxon>Verrucomicrobiota</taxon>
        <taxon>Verrucomicrobiia</taxon>
        <taxon>Verrucomicrobiales</taxon>
        <taxon>Akkermansiaceae</taxon>
        <taxon>Akkermansia</taxon>
    </lineage>
</organism>
<name>A0A9D1VC24_9BACT</name>
<comment type="caution">
    <text evidence="2">The sequence shown here is derived from an EMBL/GenBank/DDBJ whole genome shotgun (WGS) entry which is preliminary data.</text>
</comment>
<dbReference type="EMBL" id="DXFQ01000139">
    <property type="protein sequence ID" value="HIX20433.1"/>
    <property type="molecule type" value="Genomic_DNA"/>
</dbReference>
<dbReference type="Proteomes" id="UP000823964">
    <property type="component" value="Unassembled WGS sequence"/>
</dbReference>
<gene>
    <name evidence="2" type="ORF">H9862_07535</name>
</gene>
<accession>A0A9D1VC24</accession>
<evidence type="ECO:0000256" key="1">
    <source>
        <dbReference type="SAM" id="MobiDB-lite"/>
    </source>
</evidence>
<sequence length="200" mass="21273">MKKFLSLCVAATVAAFGFVSCSGGGDNGSGSPLTVKGFKSGSRQIVFNAASQIRVYSRGDSVEDAPDQGETRCDVHGYLATAASSYSVEVIYQVTMDEESGAITAGSLNITFDNYTLEDINEDTALLADLGVRVNGDDDENGDNAAAEALAQAPIIFEIDYTSWTARSTVGVFDPNNNADGENDPEANRNNNFNVYVRPR</sequence>